<dbReference type="GO" id="GO:0006979">
    <property type="term" value="P:response to oxidative stress"/>
    <property type="evidence" value="ECO:0007669"/>
    <property type="project" value="InterPro"/>
</dbReference>
<feature type="binding site" description="axial binding residue" evidence="2">
    <location>
        <position position="354"/>
    </location>
    <ligand>
        <name>heme b</name>
        <dbReference type="ChEBI" id="CHEBI:60344"/>
    </ligand>
    <ligandPart>
        <name>Fe</name>
        <dbReference type="ChEBI" id="CHEBI:18248"/>
    </ligandPart>
</feature>
<dbReference type="InterPro" id="IPR037120">
    <property type="entry name" value="Haem_peroxidase_sf_animal"/>
</dbReference>
<sequence>MMLHMKLGVVLFIPLAVVLQQALAQCPNSPYRTFDGSCNNLVNPSWGAANTPFTRIVNPKYADGISSPPVATDGSELPNARLLSVEVFQEGVQNSPRFSLVNMQFGQIVAHDMALTRGVRDQLPCCANGRLQPNRATRCFAIPVSPEDPVFSVRGIECLGMIRTLTTCDENPLTCKRAEQINAVTHFLDLSVVYGNSVQEAQALREPNSGLLKVEPRDGQDWPPRHPNASTTCTLRTPNDACYLTGDGRANQSPHLAILQITFVREHNRIARQLKSLNPTWNEEKIFEEARRINIAQYQHIVYEEWLPFFLGRSFMVERQLLYQQATGPTNDYGQTILPSVINSHTTAAFRFFHSSIQGTLKLYEESRISMAKVDINDHTNNPTILEQATDRYADLLRGLTTQPMGLNDVSLDPATKHFLFRFNNMFGTDLKSLDIQRARDHGLGGYNDFVFLCFNQRASTWADYNQLLTPGAVELLSTYYKSVNDLDLAVGLAFEKKIDGTESGSVMRCILADQFRRTRKGDRFFYENGNHFNARQLKEIRKANMARILCDASADVTQIQSAAFHKPVSVVQIPTNTKSSGVLVLSNHSNCPNTPYRTFDGICNNLQNPSWGAANTLFARLIPAKYSDGKSQPPLAKDGSELPSARLLSVEVFEEGVQNSPEFSLLNMQFGQIVAHDMALTRGGNSLDIQRARDHGLPGYNDFVFYRFRQHATSWDDYNKVLPPEAIELLSTYNKSACAPEYAIAISTKMETT</sequence>
<dbReference type="FunFam" id="1.10.640.10:FF:000009">
    <property type="entry name" value="Peroxidase, isoform B"/>
    <property type="match status" value="1"/>
</dbReference>
<accession>A0A182PUT1</accession>
<dbReference type="PRINTS" id="PR00457">
    <property type="entry name" value="ANPEROXIDASE"/>
</dbReference>
<evidence type="ECO:0000256" key="3">
    <source>
        <dbReference type="SAM" id="MobiDB-lite"/>
    </source>
</evidence>
<dbReference type="AlphaFoldDB" id="A0A182PUT1"/>
<keyword evidence="2" id="KW-0479">Metal-binding</keyword>
<dbReference type="STRING" id="199890.A0A182PUT1"/>
<dbReference type="Proteomes" id="UP000075885">
    <property type="component" value="Unassembled WGS sequence"/>
</dbReference>
<dbReference type="InterPro" id="IPR019791">
    <property type="entry name" value="Haem_peroxidase_animal"/>
</dbReference>
<dbReference type="InterPro" id="IPR010255">
    <property type="entry name" value="Haem_peroxidase_sf"/>
</dbReference>
<evidence type="ECO:0000256" key="4">
    <source>
        <dbReference type="SAM" id="SignalP"/>
    </source>
</evidence>
<evidence type="ECO:0000313" key="6">
    <source>
        <dbReference type="Proteomes" id="UP000075885"/>
    </source>
</evidence>
<reference evidence="5" key="2">
    <citation type="submission" date="2020-05" db="UniProtKB">
        <authorList>
            <consortium name="EnsemblMetazoa"/>
        </authorList>
    </citation>
    <scope>IDENTIFICATION</scope>
    <source>
        <strain evidence="5">Epiroticus2</strain>
    </source>
</reference>
<dbReference type="PANTHER" id="PTHR11475:SF86">
    <property type="entry name" value="PEROXIDASE"/>
    <property type="match status" value="1"/>
</dbReference>
<feature type="signal peptide" evidence="4">
    <location>
        <begin position="1"/>
        <end position="24"/>
    </location>
</feature>
<dbReference type="EnsemblMetazoa" id="AEPI010718-RA">
    <property type="protein sequence ID" value="AEPI010718-PA"/>
    <property type="gene ID" value="AEPI010718"/>
</dbReference>
<feature type="compositionally biased region" description="Basic and acidic residues" evidence="3">
    <location>
        <begin position="214"/>
        <end position="224"/>
    </location>
</feature>
<dbReference type="PANTHER" id="PTHR11475">
    <property type="entry name" value="OXIDASE/PEROXIDASE"/>
    <property type="match status" value="1"/>
</dbReference>
<keyword evidence="1" id="KW-0560">Oxidoreductase</keyword>
<dbReference type="GO" id="GO:0020037">
    <property type="term" value="F:heme binding"/>
    <property type="evidence" value="ECO:0007669"/>
    <property type="project" value="InterPro"/>
</dbReference>
<dbReference type="SUPFAM" id="SSF48113">
    <property type="entry name" value="Heme-dependent peroxidases"/>
    <property type="match status" value="3"/>
</dbReference>
<dbReference type="GO" id="GO:0046872">
    <property type="term" value="F:metal ion binding"/>
    <property type="evidence" value="ECO:0007669"/>
    <property type="project" value="UniProtKB-KW"/>
</dbReference>
<feature type="chain" id="PRO_5008131838" description="Peroxidase" evidence="4">
    <location>
        <begin position="25"/>
        <end position="754"/>
    </location>
</feature>
<keyword evidence="2" id="KW-0349">Heme</keyword>
<dbReference type="VEuPathDB" id="VectorBase:AEPI010718"/>
<evidence type="ECO:0000313" key="5">
    <source>
        <dbReference type="EnsemblMetazoa" id="AEPI010718-PA"/>
    </source>
</evidence>
<evidence type="ECO:0000256" key="1">
    <source>
        <dbReference type="ARBA" id="ARBA00022559"/>
    </source>
</evidence>
<evidence type="ECO:0008006" key="7">
    <source>
        <dbReference type="Google" id="ProtNLM"/>
    </source>
</evidence>
<keyword evidence="6" id="KW-1185">Reference proteome</keyword>
<keyword evidence="4" id="KW-0732">Signal</keyword>
<keyword evidence="1" id="KW-0575">Peroxidase</keyword>
<dbReference type="GO" id="GO:0004601">
    <property type="term" value="F:peroxidase activity"/>
    <property type="evidence" value="ECO:0007669"/>
    <property type="project" value="UniProtKB-KW"/>
</dbReference>
<evidence type="ECO:0000256" key="2">
    <source>
        <dbReference type="PIRSR" id="PIRSR619791-2"/>
    </source>
</evidence>
<protein>
    <recommendedName>
        <fullName evidence="7">Peroxidase</fullName>
    </recommendedName>
</protein>
<proteinExistence type="predicted"/>
<organism evidence="5 6">
    <name type="scientific">Anopheles epiroticus</name>
    <dbReference type="NCBI Taxonomy" id="199890"/>
    <lineage>
        <taxon>Eukaryota</taxon>
        <taxon>Metazoa</taxon>
        <taxon>Ecdysozoa</taxon>
        <taxon>Arthropoda</taxon>
        <taxon>Hexapoda</taxon>
        <taxon>Insecta</taxon>
        <taxon>Pterygota</taxon>
        <taxon>Neoptera</taxon>
        <taxon>Endopterygota</taxon>
        <taxon>Diptera</taxon>
        <taxon>Nematocera</taxon>
        <taxon>Culicoidea</taxon>
        <taxon>Culicidae</taxon>
        <taxon>Anophelinae</taxon>
        <taxon>Anopheles</taxon>
    </lineage>
</organism>
<dbReference type="PROSITE" id="PS50292">
    <property type="entry name" value="PEROXIDASE_3"/>
    <property type="match status" value="2"/>
</dbReference>
<dbReference type="Pfam" id="PF03098">
    <property type="entry name" value="An_peroxidase"/>
    <property type="match status" value="3"/>
</dbReference>
<keyword evidence="2" id="KW-0408">Iron</keyword>
<reference evidence="6" key="1">
    <citation type="submission" date="2013-03" db="EMBL/GenBank/DDBJ databases">
        <title>The Genome Sequence of Anopheles epiroticus epiroticus2.</title>
        <authorList>
            <consortium name="The Broad Institute Genomics Platform"/>
            <person name="Neafsey D.E."/>
            <person name="Howell P."/>
            <person name="Walker B."/>
            <person name="Young S.K."/>
            <person name="Zeng Q."/>
            <person name="Gargeya S."/>
            <person name="Fitzgerald M."/>
            <person name="Haas B."/>
            <person name="Abouelleil A."/>
            <person name="Allen A.W."/>
            <person name="Alvarado L."/>
            <person name="Arachchi H.M."/>
            <person name="Berlin A.M."/>
            <person name="Chapman S.B."/>
            <person name="Gainer-Dewar J."/>
            <person name="Goldberg J."/>
            <person name="Griggs A."/>
            <person name="Gujja S."/>
            <person name="Hansen M."/>
            <person name="Howarth C."/>
            <person name="Imamovic A."/>
            <person name="Ireland A."/>
            <person name="Larimer J."/>
            <person name="McCowan C."/>
            <person name="Murphy C."/>
            <person name="Pearson M."/>
            <person name="Poon T.W."/>
            <person name="Priest M."/>
            <person name="Roberts A."/>
            <person name="Saif S."/>
            <person name="Shea T."/>
            <person name="Sisk P."/>
            <person name="Sykes S."/>
            <person name="Wortman J."/>
            <person name="Nusbaum C."/>
            <person name="Birren B."/>
        </authorList>
    </citation>
    <scope>NUCLEOTIDE SEQUENCE [LARGE SCALE GENOMIC DNA]</scope>
    <source>
        <strain evidence="6">Epiroticus2</strain>
    </source>
</reference>
<dbReference type="CDD" id="cd09823">
    <property type="entry name" value="peroxinectin_like"/>
    <property type="match status" value="1"/>
</dbReference>
<name>A0A182PUT1_9DIPT</name>
<dbReference type="Gene3D" id="1.10.640.10">
    <property type="entry name" value="Haem peroxidase domain superfamily, animal type"/>
    <property type="match status" value="3"/>
</dbReference>
<feature type="region of interest" description="Disordered" evidence="3">
    <location>
        <begin position="212"/>
        <end position="231"/>
    </location>
</feature>